<organism evidence="3 4">
    <name type="scientific">Paenibacillus sepulcri</name>
    <dbReference type="NCBI Taxonomy" id="359917"/>
    <lineage>
        <taxon>Bacteria</taxon>
        <taxon>Bacillati</taxon>
        <taxon>Bacillota</taxon>
        <taxon>Bacilli</taxon>
        <taxon>Bacillales</taxon>
        <taxon>Paenibacillaceae</taxon>
        <taxon>Paenibacillus</taxon>
    </lineage>
</organism>
<evidence type="ECO:0000313" key="3">
    <source>
        <dbReference type="EMBL" id="MBW7456708.1"/>
    </source>
</evidence>
<evidence type="ECO:0000259" key="2">
    <source>
        <dbReference type="PROSITE" id="PS50966"/>
    </source>
</evidence>
<sequence>MSGFFQLDEQRLHAFESKLADVMPVPNLEKGWDFYRREKVLNVQVMDGSAIYGAVRDTDIYAVTLDADDISFSTCTCSYKGYCQHMAAVYYAYCEFAGESAEGAHNRLLYGGELVSVDPSKTEHAQKPADATAVRPEEWLGQMERLHGDVWRQCRHSLHPLQAVLSSLKGLSKTWEEGLRRLHWMHAIVFVIELAEKAYSATDSYNRYYYEMAFARMTEPWVNHYHELAGELEPGA</sequence>
<keyword evidence="4" id="KW-1185">Reference proteome</keyword>
<dbReference type="EMBL" id="JAHZIK010000645">
    <property type="protein sequence ID" value="MBW7456708.1"/>
    <property type="molecule type" value="Genomic_DNA"/>
</dbReference>
<keyword evidence="1" id="KW-0862">Zinc</keyword>
<keyword evidence="1" id="KW-0479">Metal-binding</keyword>
<feature type="domain" description="SWIM-type" evidence="2">
    <location>
        <begin position="61"/>
        <end position="94"/>
    </location>
</feature>
<dbReference type="Proteomes" id="UP001519887">
    <property type="component" value="Unassembled WGS sequence"/>
</dbReference>
<dbReference type="InterPro" id="IPR007527">
    <property type="entry name" value="Znf_SWIM"/>
</dbReference>
<keyword evidence="1" id="KW-0863">Zinc-finger</keyword>
<dbReference type="PROSITE" id="PS50966">
    <property type="entry name" value="ZF_SWIM"/>
    <property type="match status" value="1"/>
</dbReference>
<gene>
    <name evidence="3" type="ORF">K0U00_21965</name>
</gene>
<protein>
    <submittedName>
        <fullName evidence="3">SWIM zinc finger domain-containing protein</fullName>
    </submittedName>
</protein>
<reference evidence="3 4" key="1">
    <citation type="submission" date="2021-07" db="EMBL/GenBank/DDBJ databases">
        <title>Paenibacillus radiodurans sp. nov., isolated from the southeastern edge of Tengger Desert.</title>
        <authorList>
            <person name="Zhang G."/>
        </authorList>
    </citation>
    <scope>NUCLEOTIDE SEQUENCE [LARGE SCALE GENOMIC DNA]</scope>
    <source>
        <strain evidence="3 4">CCM 7311</strain>
    </source>
</reference>
<evidence type="ECO:0000313" key="4">
    <source>
        <dbReference type="Proteomes" id="UP001519887"/>
    </source>
</evidence>
<evidence type="ECO:0000256" key="1">
    <source>
        <dbReference type="PROSITE-ProRule" id="PRU00325"/>
    </source>
</evidence>
<feature type="non-terminal residue" evidence="3">
    <location>
        <position position="236"/>
    </location>
</feature>
<comment type="caution">
    <text evidence="3">The sequence shown here is derived from an EMBL/GenBank/DDBJ whole genome shotgun (WGS) entry which is preliminary data.</text>
</comment>
<name>A0ABS7C718_9BACL</name>
<proteinExistence type="predicted"/>
<dbReference type="Pfam" id="PF04434">
    <property type="entry name" value="SWIM"/>
    <property type="match status" value="1"/>
</dbReference>
<accession>A0ABS7C718</accession>